<dbReference type="CDD" id="cd06141">
    <property type="entry name" value="WRN_exo"/>
    <property type="match status" value="1"/>
</dbReference>
<gene>
    <name evidence="3" type="ORF">CRG98_031538</name>
</gene>
<dbReference type="EMBL" id="PGOL01002435">
    <property type="protein sequence ID" value="PKI48094.1"/>
    <property type="molecule type" value="Genomic_DNA"/>
</dbReference>
<evidence type="ECO:0000256" key="1">
    <source>
        <dbReference type="ARBA" id="ARBA00022722"/>
    </source>
</evidence>
<keyword evidence="1" id="KW-0540">Nuclease</keyword>
<dbReference type="InterPro" id="IPR012337">
    <property type="entry name" value="RNaseH-like_sf"/>
</dbReference>
<dbReference type="PANTHER" id="PTHR13620:SF59">
    <property type="entry name" value="POLYNUCLEOTIDYL TRANSFERASE, RIBONUCLEASE H-LIKE SUPERFAMILY PROTEIN"/>
    <property type="match status" value="1"/>
</dbReference>
<keyword evidence="2" id="KW-0378">Hydrolase</keyword>
<dbReference type="InterPro" id="IPR051132">
    <property type="entry name" value="3-5_Exonuclease_domain"/>
</dbReference>
<dbReference type="SUPFAM" id="SSF53098">
    <property type="entry name" value="Ribonuclease H-like"/>
    <property type="match status" value="1"/>
</dbReference>
<dbReference type="GO" id="GO:0008408">
    <property type="term" value="F:3'-5' exonuclease activity"/>
    <property type="evidence" value="ECO:0007669"/>
    <property type="project" value="TreeGrafter"/>
</dbReference>
<dbReference type="AlphaFoldDB" id="A0A2I0IVT0"/>
<dbReference type="Gene3D" id="3.30.420.10">
    <property type="entry name" value="Ribonuclease H-like superfamily/Ribonuclease H"/>
    <property type="match status" value="1"/>
</dbReference>
<proteinExistence type="predicted"/>
<dbReference type="PANTHER" id="PTHR13620">
    <property type="entry name" value="3-5 EXONUCLEASE"/>
    <property type="match status" value="1"/>
</dbReference>
<dbReference type="GO" id="GO:0003676">
    <property type="term" value="F:nucleic acid binding"/>
    <property type="evidence" value="ECO:0007669"/>
    <property type="project" value="InterPro"/>
</dbReference>
<reference evidence="3 4" key="1">
    <citation type="submission" date="2017-11" db="EMBL/GenBank/DDBJ databases">
        <title>De-novo sequencing of pomegranate (Punica granatum L.) genome.</title>
        <authorList>
            <person name="Akparov Z."/>
            <person name="Amiraslanov A."/>
            <person name="Hajiyeva S."/>
            <person name="Abbasov M."/>
            <person name="Kaur K."/>
            <person name="Hamwieh A."/>
            <person name="Solovyev V."/>
            <person name="Salamov A."/>
            <person name="Braich B."/>
            <person name="Kosarev P."/>
            <person name="Mahmoud A."/>
            <person name="Hajiyev E."/>
            <person name="Babayeva S."/>
            <person name="Izzatullayeva V."/>
            <person name="Mammadov A."/>
            <person name="Mammadov A."/>
            <person name="Sharifova S."/>
            <person name="Ojaghi J."/>
            <person name="Eynullazada K."/>
            <person name="Bayramov B."/>
            <person name="Abdulazimova A."/>
            <person name="Shahmuradov I."/>
        </authorList>
    </citation>
    <scope>NUCLEOTIDE SEQUENCE [LARGE SCALE GENOMIC DNA]</scope>
    <source>
        <strain evidence="4">cv. AG2017</strain>
        <tissue evidence="3">Leaf</tissue>
    </source>
</reference>
<accession>A0A2I0IVT0</accession>
<dbReference type="GO" id="GO:0005737">
    <property type="term" value="C:cytoplasm"/>
    <property type="evidence" value="ECO:0007669"/>
    <property type="project" value="TreeGrafter"/>
</dbReference>
<dbReference type="STRING" id="22663.A0A2I0IVT0"/>
<evidence type="ECO:0008006" key="5">
    <source>
        <dbReference type="Google" id="ProtNLM"/>
    </source>
</evidence>
<comment type="caution">
    <text evidence="3">The sequence shown here is derived from an EMBL/GenBank/DDBJ whole genome shotgun (WGS) entry which is preliminary data.</text>
</comment>
<keyword evidence="4" id="KW-1185">Reference proteome</keyword>
<sequence length="243" mass="27622">MAVTVTYCNEVAYGHWVYTVDFFGIYITTTVTSDPGAMHRWIYSATRPLRNTDHPIIGLGVQWYNSEHSDCAATFQLCVGRRCLIVQLTHATEVPAVLRNFLLNPAYTFVGVWNHSDAWRLKDCRHQLRMARRPVDLRLCLPGMKAASFETIVREWLGYHGVRLERQISVSDWEAAELHDDQVKQATFDAFLSLRIGMMIEAWNYVTDGGGSTEVCGSMAVEKGIRLFPSLKTFSGRMKLSNH</sequence>
<evidence type="ECO:0000313" key="3">
    <source>
        <dbReference type="EMBL" id="PKI48094.1"/>
    </source>
</evidence>
<dbReference type="Proteomes" id="UP000233551">
    <property type="component" value="Unassembled WGS sequence"/>
</dbReference>
<dbReference type="InterPro" id="IPR036397">
    <property type="entry name" value="RNaseH_sf"/>
</dbReference>
<evidence type="ECO:0000313" key="4">
    <source>
        <dbReference type="Proteomes" id="UP000233551"/>
    </source>
</evidence>
<organism evidence="3 4">
    <name type="scientific">Punica granatum</name>
    <name type="common">Pomegranate</name>
    <dbReference type="NCBI Taxonomy" id="22663"/>
    <lineage>
        <taxon>Eukaryota</taxon>
        <taxon>Viridiplantae</taxon>
        <taxon>Streptophyta</taxon>
        <taxon>Embryophyta</taxon>
        <taxon>Tracheophyta</taxon>
        <taxon>Spermatophyta</taxon>
        <taxon>Magnoliopsida</taxon>
        <taxon>eudicotyledons</taxon>
        <taxon>Gunneridae</taxon>
        <taxon>Pentapetalae</taxon>
        <taxon>rosids</taxon>
        <taxon>malvids</taxon>
        <taxon>Myrtales</taxon>
        <taxon>Lythraceae</taxon>
        <taxon>Punica</taxon>
    </lineage>
</organism>
<name>A0A2I0IVT0_PUNGR</name>
<protein>
    <recommendedName>
        <fullName evidence="5">3'-5' exonuclease domain-containing protein</fullName>
    </recommendedName>
</protein>
<evidence type="ECO:0000256" key="2">
    <source>
        <dbReference type="ARBA" id="ARBA00022801"/>
    </source>
</evidence>
<dbReference type="GO" id="GO:0005634">
    <property type="term" value="C:nucleus"/>
    <property type="evidence" value="ECO:0007669"/>
    <property type="project" value="TreeGrafter"/>
</dbReference>